<dbReference type="Proteomes" id="UP001333818">
    <property type="component" value="Unassembled WGS sequence"/>
</dbReference>
<evidence type="ECO:0000256" key="2">
    <source>
        <dbReference type="ARBA" id="ARBA00006432"/>
    </source>
</evidence>
<evidence type="ECO:0000313" key="7">
    <source>
        <dbReference type="Proteomes" id="UP001333818"/>
    </source>
</evidence>
<dbReference type="CDD" id="cd05930">
    <property type="entry name" value="A_NRPS"/>
    <property type="match status" value="1"/>
</dbReference>
<evidence type="ECO:0000256" key="1">
    <source>
        <dbReference type="ARBA" id="ARBA00001957"/>
    </source>
</evidence>
<dbReference type="PANTHER" id="PTHR45527:SF1">
    <property type="entry name" value="FATTY ACID SYNTHASE"/>
    <property type="match status" value="1"/>
</dbReference>
<dbReference type="InterPro" id="IPR006162">
    <property type="entry name" value="Ppantetheine_attach_site"/>
</dbReference>
<dbReference type="GO" id="GO:0008610">
    <property type="term" value="P:lipid biosynthetic process"/>
    <property type="evidence" value="ECO:0007669"/>
    <property type="project" value="UniProtKB-ARBA"/>
</dbReference>
<comment type="cofactor">
    <cofactor evidence="1">
        <name>pantetheine 4'-phosphate</name>
        <dbReference type="ChEBI" id="CHEBI:47942"/>
    </cofactor>
</comment>
<dbReference type="InterPro" id="IPR020845">
    <property type="entry name" value="AMP-binding_CS"/>
</dbReference>
<dbReference type="InterPro" id="IPR036736">
    <property type="entry name" value="ACP-like_sf"/>
</dbReference>
<dbReference type="PROSITE" id="PS00455">
    <property type="entry name" value="AMP_BINDING"/>
    <property type="match status" value="2"/>
</dbReference>
<dbReference type="InterPro" id="IPR042099">
    <property type="entry name" value="ANL_N_sf"/>
</dbReference>
<dbReference type="SUPFAM" id="SSF53474">
    <property type="entry name" value="alpha/beta-Hydrolases"/>
    <property type="match status" value="1"/>
</dbReference>
<keyword evidence="4" id="KW-0597">Phosphoprotein</keyword>
<dbReference type="Gene3D" id="3.30.300.30">
    <property type="match status" value="2"/>
</dbReference>
<dbReference type="GO" id="GO:0003824">
    <property type="term" value="F:catalytic activity"/>
    <property type="evidence" value="ECO:0007669"/>
    <property type="project" value="InterPro"/>
</dbReference>
<dbReference type="Gene3D" id="3.40.50.1820">
    <property type="entry name" value="alpha/beta hydrolase"/>
    <property type="match status" value="1"/>
</dbReference>
<dbReference type="FunFam" id="1.10.1200.10:FF:000005">
    <property type="entry name" value="Nonribosomal peptide synthetase 1"/>
    <property type="match status" value="2"/>
</dbReference>
<dbReference type="PROSITE" id="PS50075">
    <property type="entry name" value="CARRIER"/>
    <property type="match status" value="2"/>
</dbReference>
<keyword evidence="3" id="KW-0596">Phosphopantetheine</keyword>
<dbReference type="GO" id="GO:0043041">
    <property type="term" value="P:amino acid activation for nonribosomal peptide biosynthetic process"/>
    <property type="evidence" value="ECO:0007669"/>
    <property type="project" value="TreeGrafter"/>
</dbReference>
<evidence type="ECO:0000313" key="6">
    <source>
        <dbReference type="EMBL" id="MEE3716406.1"/>
    </source>
</evidence>
<evidence type="ECO:0000256" key="3">
    <source>
        <dbReference type="ARBA" id="ARBA00022450"/>
    </source>
</evidence>
<dbReference type="Pfam" id="PF13193">
    <property type="entry name" value="AMP-binding_C"/>
    <property type="match status" value="2"/>
</dbReference>
<dbReference type="FunFam" id="3.30.300.30:FF:000010">
    <property type="entry name" value="Enterobactin synthetase component F"/>
    <property type="match status" value="1"/>
</dbReference>
<accession>A0AAW9Q1A4</accession>
<dbReference type="FunFam" id="3.30.559.30:FF:000001">
    <property type="entry name" value="Non-ribosomal peptide synthetase"/>
    <property type="match status" value="1"/>
</dbReference>
<dbReference type="InterPro" id="IPR045851">
    <property type="entry name" value="AMP-bd_C_sf"/>
</dbReference>
<dbReference type="Gene3D" id="1.10.1200.10">
    <property type="entry name" value="ACP-like"/>
    <property type="match status" value="2"/>
</dbReference>
<dbReference type="Gene3D" id="3.30.559.30">
    <property type="entry name" value="Nonribosomal peptide synthetase, condensation domain"/>
    <property type="match status" value="1"/>
</dbReference>
<dbReference type="Gene3D" id="3.40.50.12780">
    <property type="entry name" value="N-terminal domain of ligase-like"/>
    <property type="match status" value="1"/>
</dbReference>
<dbReference type="PANTHER" id="PTHR45527">
    <property type="entry name" value="NONRIBOSOMAL PEPTIDE SYNTHETASE"/>
    <property type="match status" value="1"/>
</dbReference>
<protein>
    <submittedName>
        <fullName evidence="6">Amino acid adenylation domain-containing protein</fullName>
    </submittedName>
</protein>
<feature type="domain" description="Carrier" evidence="5">
    <location>
        <begin position="534"/>
        <end position="609"/>
    </location>
</feature>
<organism evidence="6 7">
    <name type="scientific">Tumidithrix elongata BACA0141</name>
    <dbReference type="NCBI Taxonomy" id="2716417"/>
    <lineage>
        <taxon>Bacteria</taxon>
        <taxon>Bacillati</taxon>
        <taxon>Cyanobacteriota</taxon>
        <taxon>Cyanophyceae</taxon>
        <taxon>Pseudanabaenales</taxon>
        <taxon>Pseudanabaenaceae</taxon>
        <taxon>Tumidithrix</taxon>
        <taxon>Tumidithrix elongata</taxon>
    </lineage>
</organism>
<dbReference type="FunFam" id="3.40.50.980:FF:000001">
    <property type="entry name" value="Non-ribosomal peptide synthetase"/>
    <property type="match status" value="1"/>
</dbReference>
<dbReference type="SUPFAM" id="SSF52777">
    <property type="entry name" value="CoA-dependent acyltransferases"/>
    <property type="match status" value="2"/>
</dbReference>
<dbReference type="GO" id="GO:0005829">
    <property type="term" value="C:cytosol"/>
    <property type="evidence" value="ECO:0007669"/>
    <property type="project" value="TreeGrafter"/>
</dbReference>
<gene>
    <name evidence="6" type="ORF">V2H45_06590</name>
</gene>
<dbReference type="CDD" id="cd19531">
    <property type="entry name" value="LCL_NRPS-like"/>
    <property type="match status" value="1"/>
</dbReference>
<dbReference type="InterPro" id="IPR009081">
    <property type="entry name" value="PP-bd_ACP"/>
</dbReference>
<dbReference type="InterPro" id="IPR020806">
    <property type="entry name" value="PKS_PP-bd"/>
</dbReference>
<dbReference type="InterPro" id="IPR001242">
    <property type="entry name" value="Condensation_dom"/>
</dbReference>
<dbReference type="Pfam" id="PF00501">
    <property type="entry name" value="AMP-binding"/>
    <property type="match status" value="2"/>
</dbReference>
<keyword evidence="7" id="KW-1185">Reference proteome</keyword>
<dbReference type="EMBL" id="JAZBJZ010000018">
    <property type="protein sequence ID" value="MEE3716406.1"/>
    <property type="molecule type" value="Genomic_DNA"/>
</dbReference>
<dbReference type="GO" id="GO:0044550">
    <property type="term" value="P:secondary metabolite biosynthetic process"/>
    <property type="evidence" value="ECO:0007669"/>
    <property type="project" value="UniProtKB-ARBA"/>
</dbReference>
<dbReference type="NCBIfam" id="TIGR01733">
    <property type="entry name" value="AA-adenyl-dom"/>
    <property type="match status" value="1"/>
</dbReference>
<dbReference type="Pfam" id="PF00975">
    <property type="entry name" value="Thioesterase"/>
    <property type="match status" value="1"/>
</dbReference>
<comment type="similarity">
    <text evidence="2">Belongs to the ATP-dependent AMP-binding enzyme family.</text>
</comment>
<dbReference type="InterPro" id="IPR001031">
    <property type="entry name" value="Thioesterase"/>
</dbReference>
<dbReference type="NCBIfam" id="NF003417">
    <property type="entry name" value="PRK04813.1"/>
    <property type="match status" value="2"/>
</dbReference>
<dbReference type="FunFam" id="2.30.38.10:FF:000001">
    <property type="entry name" value="Non-ribosomal peptide synthetase PvdI"/>
    <property type="match status" value="1"/>
</dbReference>
<dbReference type="InterPro" id="IPR023213">
    <property type="entry name" value="CAT-like_dom_sf"/>
</dbReference>
<dbReference type="InterPro" id="IPR000873">
    <property type="entry name" value="AMP-dep_synth/lig_dom"/>
</dbReference>
<dbReference type="PROSITE" id="PS00012">
    <property type="entry name" value="PHOSPHOPANTETHEINE"/>
    <property type="match status" value="2"/>
</dbReference>
<evidence type="ECO:0000259" key="5">
    <source>
        <dbReference type="PROSITE" id="PS50075"/>
    </source>
</evidence>
<comment type="caution">
    <text evidence="6">The sequence shown here is derived from an EMBL/GenBank/DDBJ whole genome shotgun (WGS) entry which is preliminary data.</text>
</comment>
<feature type="domain" description="Carrier" evidence="5">
    <location>
        <begin position="1609"/>
        <end position="1684"/>
    </location>
</feature>
<dbReference type="InterPro" id="IPR029058">
    <property type="entry name" value="AB_hydrolase_fold"/>
</dbReference>
<dbReference type="SUPFAM" id="SSF56801">
    <property type="entry name" value="Acetyl-CoA synthetase-like"/>
    <property type="match status" value="2"/>
</dbReference>
<dbReference type="Pfam" id="PF00550">
    <property type="entry name" value="PP-binding"/>
    <property type="match status" value="2"/>
</dbReference>
<dbReference type="Pfam" id="PF00668">
    <property type="entry name" value="Condensation"/>
    <property type="match status" value="1"/>
</dbReference>
<dbReference type="InterPro" id="IPR010071">
    <property type="entry name" value="AA_adenyl_dom"/>
</dbReference>
<sequence>MVTNVIIKSSNSFIEFPKKDIEQSIPSRFAQQVVHFPNHIAVRTKTDRITYKDLDAFSNRVAHTLIAKCDTHQEPIALLFEPSIQMVAAVLGVLKAGMFFLPLDPNSPASHNISILERSGANHVLTDTKNLVIAENLVCASSWIVNVDKLDSQQSDMPVGEFATADTAAYVLYTSGSTGKPKGVLHNHRNVLHSIRQHTNSLRISSDDRISYLASYGRIAGITSLWRALLNGATLCIFNLHIEGSEELAGWLSREGITIYQSVPTLYRHWVKRLTDTDQFPMLRLVHLGGEPVIIQDVTLFKQHFSDDCILLHNLGSTEVSTYRQNFISKDTPITDAAVPAGYPIEDKDISLIDDMGNQVGFNEIGEIVVRSRYLAVEYWQDPKLTRESFVEAPNGNGERTFRTGDLGRIRPDGCLEHLGRKDRQIKIRGIRIEPAEIEAVLGQAPGVGQSVVVVGKDTDGYNQLIGYVIPAIGAHLSSNTLRNYLREYLPEHMVPSIFVTLDRFPLTPSGKVDQLALPPPVLYVRQSDLAFVAPSNTIEKTIAQIWEEVLGVSGVGILDRFFDIGGNSLRAMQAIVRLQNSLNRKLPLQVLFDNPTIADLSQFIQQNKGLGTDIQYEAISPRETQDRIPLSFAQLRLWFLDQLEPNSSFYNMPKAVRLSGSLKLDVLQRALDSIVAHHEVLRTHYIAENGSPIQIIAAPQSVELKIIDLQQYDREEQDALLQEWLEKESQRPFNLTTDLMIRGCLLQLAASEQILLLVKHHIASDGWSMRILWHQLTQLYTAFLEGKTNPIPPFSIQYADYAVWQREWLSGEVLDTQLNYWKQQLAGANPLLELPTDRPRPALQTYRGASQTLTLPQNLCASIHQLCSKEGVTLYMILLTAFQILLYRYSQQEDIIVGSPIAGRNRAEVEGLIGFFVNTLVLRTDLSGNPSFQELLTRVRSVSLEAYAHQDLPFEKLVEELNPERSLSYTPLFQVMFALQNVPRQEAQMLGLTLSPLPLESKSAKFDLDVSVIETEEQQLVCSWSYSTDLFDAITIEQMARHFQTLLEGIVEKPEQSISELPLLTKTELHQLLYQWNKTEQRYRRKSVHELFEAQVKLIPEAIAIEYLNQKLSYRELNSRANQLASHLSSLGVGAEVLVGICIDRSLEMIVGLLGILKAGGAYVPLDPDYPTERLAYIIADAKISFLLTQSKWASQLSKHQAQVICLDSDWEKISSYSQENLTESYVGENLAYVIYTSGSTGKPKGVMITHQALSNFIQTVISEYEITKSDRLLQFASINFDVAVEEIYPSLCAGATLVLRTDTMLTNLQTFVQACKDWQLTVLNLPTAYYHQLAAELASTNVTLPESLRLAIIGGERVLSEAVKSWQEYIVKSGKSDRWQLINAYGPTETTVSATLYQIPAMASTSVREVPIGRPLAHLQTYILDKHLQPVPIGVPGELHIGGDSLARGYLNRPELTVEKFIANPFSQELGARLYKTGDLTRYRSDGNIEYLGRMDNQVKIRSFRIELGEIETLLAKHPEIRDLAVIVREDSLGDKRIVAYIVPHQDRSPTVNDLRNFLAQDLPQFMLPSAFVALDSLPLMPNGKVDRRSLPIPNISSVHISEVFIAPRDEVEQRLANIWEKLLGQHPIGIHDNFFSLGGHSLLSVRLVSEIEKNFNCKLSLTSFFQINTIAEIAEWIREKSSEGIPLENLPPGLCSEDYRSLLSHSAGRFGKHLGKRGLIVEISPKEMRSSQPFVWIGDLEFSKKLELKQPIYSIPANSWTPLHAPGNYTTAIATLLIDELLTVQPLGPYVIGAYCYEALVALEMAQQLQKQGKEVALLVMIDRSTSSRSIFYNFCLQLEWYHTIFRFHLMKLSPLSVTDKLQYISRRFPFRKAEASKVSDESNLITIEASNILIHAIRNYSPKQYSGKVALIKTSKVALRGTSKDLFKTDLSWLFPCDGWESLLTGTVDLHKIACRHLELPLSPYAQQLGCILDQCLKEVE</sequence>
<reference evidence="6" key="1">
    <citation type="submission" date="2024-01" db="EMBL/GenBank/DDBJ databases">
        <title>Bank of Algae and Cyanobacteria of the Azores (BACA) strain genomes.</title>
        <authorList>
            <person name="Luz R."/>
            <person name="Cordeiro R."/>
            <person name="Fonseca A."/>
            <person name="Goncalves V."/>
        </authorList>
    </citation>
    <scope>NUCLEOTIDE SEQUENCE</scope>
    <source>
        <strain evidence="6">BACA0141</strain>
    </source>
</reference>
<evidence type="ECO:0000256" key="4">
    <source>
        <dbReference type="ARBA" id="ARBA00022553"/>
    </source>
</evidence>
<dbReference type="Gene3D" id="3.40.50.980">
    <property type="match status" value="2"/>
</dbReference>
<dbReference type="SMART" id="SM00823">
    <property type="entry name" value="PKS_PP"/>
    <property type="match status" value="2"/>
</dbReference>
<name>A0AAW9Q1A4_9CYAN</name>
<dbReference type="Gene3D" id="3.30.559.10">
    <property type="entry name" value="Chloramphenicol acetyltransferase-like domain"/>
    <property type="match status" value="1"/>
</dbReference>
<dbReference type="FunFam" id="3.40.50.12780:FF:000012">
    <property type="entry name" value="Non-ribosomal peptide synthetase"/>
    <property type="match status" value="1"/>
</dbReference>
<dbReference type="InterPro" id="IPR025110">
    <property type="entry name" value="AMP-bd_C"/>
</dbReference>
<dbReference type="SUPFAM" id="SSF47336">
    <property type="entry name" value="ACP-like"/>
    <property type="match status" value="2"/>
</dbReference>
<proteinExistence type="inferred from homology"/>
<dbReference type="FunFam" id="3.30.559.10:FF:000012">
    <property type="entry name" value="Non-ribosomal peptide synthetase"/>
    <property type="match status" value="1"/>
</dbReference>
<dbReference type="Gene3D" id="2.30.38.10">
    <property type="entry name" value="Luciferase, Domain 3"/>
    <property type="match status" value="1"/>
</dbReference>
<dbReference type="RefSeq" id="WP_330482835.1">
    <property type="nucleotide sequence ID" value="NZ_JAZBJZ010000018.1"/>
</dbReference>
<dbReference type="GO" id="GO:0031177">
    <property type="term" value="F:phosphopantetheine binding"/>
    <property type="evidence" value="ECO:0007669"/>
    <property type="project" value="InterPro"/>
</dbReference>